<evidence type="ECO:0000259" key="1">
    <source>
        <dbReference type="Pfam" id="PF00534"/>
    </source>
</evidence>
<dbReference type="CDD" id="cd03809">
    <property type="entry name" value="GT4_MtfB-like"/>
    <property type="match status" value="1"/>
</dbReference>
<name>A0ABQ4QBJ8_9HYPH</name>
<dbReference type="Gene3D" id="3.40.50.2000">
    <property type="entry name" value="Glycogen Phosphorylase B"/>
    <property type="match status" value="1"/>
</dbReference>
<dbReference type="SUPFAM" id="SSF53756">
    <property type="entry name" value="UDP-Glycosyltransferase/glycogen phosphorylase"/>
    <property type="match status" value="1"/>
</dbReference>
<dbReference type="PANTHER" id="PTHR46401">
    <property type="entry name" value="GLYCOSYLTRANSFERASE WBBK-RELATED"/>
    <property type="match status" value="1"/>
</dbReference>
<sequence>MTIRPIAFDLTRLVTRLRHASPSGIDRVDLAYARHVLAGAGPRFGLVSTGLGPRVLDRAHASRIVEAVAAGWIEDVAAESDPVYRRLEARLAGRPADVAAGRGPTRSSTLRRRRIQAETVLGIFRAAPVAALPEGSLYLHTSHLRLDKPERFDWLYTRADVRPVFFVHDLIPITHPEYGRTGEAERHRLRMRTIGRHAAAIIVNSADTGERTLAHLAADGFGRPPLAVGHLGVEPAFGREGPRFAPDRPTFLVCGTIEPRKNHLLLLHLWRDLVERHGPDTPRLVLVGRRGWEAENVVDLLERCESIRPHVVEVSGLSTHGLAALTRSCTALLMPSFTEGYGIPIVEAAASGVPVVASDIAVHREIGAGFADFLDPLDGLGWRRAVEDLSRPGGEHREALARRLDGYVAPSWPAHFKPADALLAAL</sequence>
<dbReference type="EMBL" id="BPQG01000004">
    <property type="protein sequence ID" value="GJD42461.1"/>
    <property type="molecule type" value="Genomic_DNA"/>
</dbReference>
<proteinExistence type="predicted"/>
<feature type="domain" description="Glycosyl transferase family 1" evidence="1">
    <location>
        <begin position="243"/>
        <end position="366"/>
    </location>
</feature>
<protein>
    <submittedName>
        <fullName evidence="2">D-inositol-3-phosphate glycosyltransferase</fullName>
    </submittedName>
</protein>
<gene>
    <name evidence="2" type="primary">mshA_1</name>
    <name evidence="2" type="ORF">AFCDBAGC_0297</name>
</gene>
<reference evidence="2 3" key="1">
    <citation type="journal article" date="2021" name="Front. Microbiol.">
        <title>Comprehensive Comparative Genomics and Phenotyping of Methylobacterium Species.</title>
        <authorList>
            <person name="Alessa O."/>
            <person name="Ogura Y."/>
            <person name="Fujitani Y."/>
            <person name="Takami H."/>
            <person name="Hayashi T."/>
            <person name="Sahin N."/>
            <person name="Tani A."/>
        </authorList>
    </citation>
    <scope>NUCLEOTIDE SEQUENCE [LARGE SCALE GENOMIC DNA]</scope>
    <source>
        <strain evidence="2 3">DSM 23679</strain>
    </source>
</reference>
<organism evidence="2 3">
    <name type="scientific">Methylobacterium cerastii</name>
    <dbReference type="NCBI Taxonomy" id="932741"/>
    <lineage>
        <taxon>Bacteria</taxon>
        <taxon>Pseudomonadati</taxon>
        <taxon>Pseudomonadota</taxon>
        <taxon>Alphaproteobacteria</taxon>
        <taxon>Hyphomicrobiales</taxon>
        <taxon>Methylobacteriaceae</taxon>
        <taxon>Methylobacterium</taxon>
    </lineage>
</organism>
<dbReference type="RefSeq" id="WP_238270229.1">
    <property type="nucleotide sequence ID" value="NZ_BPQG01000004.1"/>
</dbReference>
<comment type="caution">
    <text evidence="2">The sequence shown here is derived from an EMBL/GenBank/DDBJ whole genome shotgun (WGS) entry which is preliminary data.</text>
</comment>
<dbReference type="PANTHER" id="PTHR46401:SF9">
    <property type="entry name" value="MANNOSYLTRANSFERASE A"/>
    <property type="match status" value="1"/>
</dbReference>
<evidence type="ECO:0000313" key="2">
    <source>
        <dbReference type="EMBL" id="GJD42461.1"/>
    </source>
</evidence>
<accession>A0ABQ4QBJ8</accession>
<dbReference type="Pfam" id="PF00534">
    <property type="entry name" value="Glycos_transf_1"/>
    <property type="match status" value="1"/>
</dbReference>
<dbReference type="Proteomes" id="UP001055117">
    <property type="component" value="Unassembled WGS sequence"/>
</dbReference>
<dbReference type="InterPro" id="IPR001296">
    <property type="entry name" value="Glyco_trans_1"/>
</dbReference>
<evidence type="ECO:0000313" key="3">
    <source>
        <dbReference type="Proteomes" id="UP001055117"/>
    </source>
</evidence>
<keyword evidence="3" id="KW-1185">Reference proteome</keyword>